<organism evidence="1 2">
    <name type="scientific">Solanum pinnatisectum</name>
    <name type="common">tansyleaf nightshade</name>
    <dbReference type="NCBI Taxonomy" id="50273"/>
    <lineage>
        <taxon>Eukaryota</taxon>
        <taxon>Viridiplantae</taxon>
        <taxon>Streptophyta</taxon>
        <taxon>Embryophyta</taxon>
        <taxon>Tracheophyta</taxon>
        <taxon>Spermatophyta</taxon>
        <taxon>Magnoliopsida</taxon>
        <taxon>eudicotyledons</taxon>
        <taxon>Gunneridae</taxon>
        <taxon>Pentapetalae</taxon>
        <taxon>asterids</taxon>
        <taxon>lamiids</taxon>
        <taxon>Solanales</taxon>
        <taxon>Solanaceae</taxon>
        <taxon>Solanoideae</taxon>
        <taxon>Solaneae</taxon>
        <taxon>Solanum</taxon>
    </lineage>
</organism>
<proteinExistence type="predicted"/>
<dbReference type="EMBL" id="JAWPEI010000005">
    <property type="protein sequence ID" value="KAK4727287.1"/>
    <property type="molecule type" value="Genomic_DNA"/>
</dbReference>
<reference evidence="1 2" key="1">
    <citation type="submission" date="2023-10" db="EMBL/GenBank/DDBJ databases">
        <title>Genome-Wide Identification Analysis in wild type Solanum Pinnatisectum Reveals Some Genes Defensing Phytophthora Infestans.</title>
        <authorList>
            <person name="Sun C."/>
        </authorList>
    </citation>
    <scope>NUCLEOTIDE SEQUENCE [LARGE SCALE GENOMIC DNA]</scope>
    <source>
        <strain evidence="1">LQN</strain>
        <tissue evidence="1">Leaf</tissue>
    </source>
</reference>
<keyword evidence="2" id="KW-1185">Reference proteome</keyword>
<gene>
    <name evidence="1" type="ORF">R3W88_032204</name>
</gene>
<sequence length="132" mass="15285">MGRAAHYARILMEIVSNPHNGFSFPLLHGDAQPRNVIECAYGVLKTRFYIGKDASIFPVDVQINIVACFVVHNFIRKMRINDDLFKQYESPQLIFNEEEEEHKEVWIAASSQIMSNMREELVLQLMQRNGNT</sequence>
<accession>A0AAV9LSF5</accession>
<comment type="caution">
    <text evidence="1">The sequence shown here is derived from an EMBL/GenBank/DDBJ whole genome shotgun (WGS) entry which is preliminary data.</text>
</comment>
<protein>
    <recommendedName>
        <fullName evidence="3">DDE Tnp4 domain-containing protein</fullName>
    </recommendedName>
</protein>
<dbReference type="AlphaFoldDB" id="A0AAV9LSF5"/>
<evidence type="ECO:0008006" key="3">
    <source>
        <dbReference type="Google" id="ProtNLM"/>
    </source>
</evidence>
<evidence type="ECO:0000313" key="2">
    <source>
        <dbReference type="Proteomes" id="UP001311915"/>
    </source>
</evidence>
<dbReference type="Proteomes" id="UP001311915">
    <property type="component" value="Unassembled WGS sequence"/>
</dbReference>
<name>A0AAV9LSF5_9SOLN</name>
<evidence type="ECO:0000313" key="1">
    <source>
        <dbReference type="EMBL" id="KAK4727287.1"/>
    </source>
</evidence>